<name>A0A1G8LNG2_9CLOT</name>
<evidence type="ECO:0000256" key="4">
    <source>
        <dbReference type="ARBA" id="ARBA00022967"/>
    </source>
</evidence>
<dbReference type="GO" id="GO:0016887">
    <property type="term" value="F:ATP hydrolysis activity"/>
    <property type="evidence" value="ECO:0007669"/>
    <property type="project" value="InterPro"/>
</dbReference>
<dbReference type="InterPro" id="IPR027417">
    <property type="entry name" value="P-loop_NTPase"/>
</dbReference>
<proteinExistence type="predicted"/>
<dbReference type="FunFam" id="3.40.50.300:FF:000134">
    <property type="entry name" value="Iron-enterobactin ABC transporter ATP-binding protein"/>
    <property type="match status" value="1"/>
</dbReference>
<dbReference type="AlphaFoldDB" id="A0A1G8LNG2"/>
<evidence type="ECO:0000256" key="2">
    <source>
        <dbReference type="ARBA" id="ARBA00022741"/>
    </source>
</evidence>
<dbReference type="PROSITE" id="PS50893">
    <property type="entry name" value="ABC_TRANSPORTER_2"/>
    <property type="match status" value="1"/>
</dbReference>
<dbReference type="CDD" id="cd03214">
    <property type="entry name" value="ABC_Iron-Siderophores_B12_Hemin"/>
    <property type="match status" value="1"/>
</dbReference>
<dbReference type="InterPro" id="IPR003439">
    <property type="entry name" value="ABC_transporter-like_ATP-bd"/>
</dbReference>
<dbReference type="PANTHER" id="PTHR42794:SF1">
    <property type="entry name" value="HEMIN IMPORT ATP-BINDING PROTEIN HMUV"/>
    <property type="match status" value="1"/>
</dbReference>
<dbReference type="GO" id="GO:0005524">
    <property type="term" value="F:ATP binding"/>
    <property type="evidence" value="ECO:0007669"/>
    <property type="project" value="UniProtKB-KW"/>
</dbReference>
<dbReference type="Proteomes" id="UP000183255">
    <property type="component" value="Unassembled WGS sequence"/>
</dbReference>
<dbReference type="PANTHER" id="PTHR42794">
    <property type="entry name" value="HEMIN IMPORT ATP-BINDING PROTEIN HMUV"/>
    <property type="match status" value="1"/>
</dbReference>
<keyword evidence="4" id="KW-1278">Translocase</keyword>
<keyword evidence="1" id="KW-0813">Transport</keyword>
<evidence type="ECO:0000313" key="6">
    <source>
        <dbReference type="EMBL" id="SDI57216.1"/>
    </source>
</evidence>
<dbReference type="SUPFAM" id="SSF52540">
    <property type="entry name" value="P-loop containing nucleoside triphosphate hydrolases"/>
    <property type="match status" value="1"/>
</dbReference>
<dbReference type="Gene3D" id="3.40.50.300">
    <property type="entry name" value="P-loop containing nucleotide triphosphate hydrolases"/>
    <property type="match status" value="1"/>
</dbReference>
<keyword evidence="2" id="KW-0547">Nucleotide-binding</keyword>
<organism evidence="6 7">
    <name type="scientific">Proteiniclasticum ruminis</name>
    <dbReference type="NCBI Taxonomy" id="398199"/>
    <lineage>
        <taxon>Bacteria</taxon>
        <taxon>Bacillati</taxon>
        <taxon>Bacillota</taxon>
        <taxon>Clostridia</taxon>
        <taxon>Eubacteriales</taxon>
        <taxon>Clostridiaceae</taxon>
        <taxon>Proteiniclasticum</taxon>
    </lineage>
</organism>
<sequence length="249" mass="27757">MIQVDKISFSYGKTEILKDVSFRMGKGEFVAVLGNNGAGKSTLLSCLCKIRVPSHGSVYVEGKSMLPLSSAERARQMAFVAQKNEIHEMTVFDAVLLGRKPHMKWGVSEEDLLLCEETLERVGLSPFSLRYIHELSGGEVQKVMIARALLQNPKLLLLDEPTSSLDPKNQVEMMGLVREITKERGMGSLVVIHDINLALRYCDRFLFLKDGKVHAYGEASMVTPKIMKEVYGVESEIIHAFGRKTILIG</sequence>
<evidence type="ECO:0000259" key="5">
    <source>
        <dbReference type="PROSITE" id="PS50893"/>
    </source>
</evidence>
<reference evidence="6 7" key="1">
    <citation type="submission" date="2016-10" db="EMBL/GenBank/DDBJ databases">
        <authorList>
            <person name="de Groot N.N."/>
        </authorList>
    </citation>
    <scope>NUCLEOTIDE SEQUENCE [LARGE SCALE GENOMIC DNA]</scope>
    <source>
        <strain evidence="6 7">CGMCC 1.5058</strain>
    </source>
</reference>
<evidence type="ECO:0000256" key="1">
    <source>
        <dbReference type="ARBA" id="ARBA00022448"/>
    </source>
</evidence>
<evidence type="ECO:0000256" key="3">
    <source>
        <dbReference type="ARBA" id="ARBA00022840"/>
    </source>
</evidence>
<accession>A0A1G8LNG2</accession>
<dbReference type="InterPro" id="IPR003593">
    <property type="entry name" value="AAA+_ATPase"/>
</dbReference>
<feature type="domain" description="ABC transporter" evidence="5">
    <location>
        <begin position="2"/>
        <end position="235"/>
    </location>
</feature>
<evidence type="ECO:0000313" key="7">
    <source>
        <dbReference type="Proteomes" id="UP000183255"/>
    </source>
</evidence>
<gene>
    <name evidence="6" type="ORF">SAMN05421804_103133</name>
</gene>
<dbReference type="SMART" id="SM00382">
    <property type="entry name" value="AAA"/>
    <property type="match status" value="1"/>
</dbReference>
<dbReference type="Pfam" id="PF00005">
    <property type="entry name" value="ABC_tran"/>
    <property type="match status" value="1"/>
</dbReference>
<dbReference type="EMBL" id="FNDZ01000003">
    <property type="protein sequence ID" value="SDI57216.1"/>
    <property type="molecule type" value="Genomic_DNA"/>
</dbReference>
<keyword evidence="3 6" id="KW-0067">ATP-binding</keyword>
<protein>
    <submittedName>
        <fullName evidence="6">Iron complex transport system ATP-binding protein</fullName>
    </submittedName>
</protein>